<feature type="compositionally biased region" description="Basic residues" evidence="1">
    <location>
        <begin position="207"/>
        <end position="216"/>
    </location>
</feature>
<evidence type="ECO:0000313" key="2">
    <source>
        <dbReference type="EMBL" id="GBM38366.1"/>
    </source>
</evidence>
<gene>
    <name evidence="2" type="ORF">AVEN_67180_1</name>
</gene>
<sequence>TLIWVEQHVGRKLTRYHVGSLICDAWNKSATVGNAPRGFRVTVNFLFNNNVLPDNLFYTLVDSEVPVLENTKQEVENSSSKVLINTLQINLQPAEPGTSSVKPPSPTKHLHKMSPIPRLSQVTAKHRIKKIAVLLISIDNRNALKANLENIFQKCKKINKKDDKTTKRKFNFESSGESHDSSSDIDGCSNSIKFTTPKEKKGEIKNKKAKRKMQVI</sequence>
<dbReference type="AlphaFoldDB" id="A0A4Y2FD27"/>
<accession>A0A4Y2FD27</accession>
<feature type="non-terminal residue" evidence="2">
    <location>
        <position position="1"/>
    </location>
</feature>
<feature type="region of interest" description="Disordered" evidence="1">
    <location>
        <begin position="171"/>
        <end position="216"/>
    </location>
</feature>
<name>A0A4Y2FD27_ARAVE</name>
<evidence type="ECO:0000256" key="1">
    <source>
        <dbReference type="SAM" id="MobiDB-lite"/>
    </source>
</evidence>
<protein>
    <submittedName>
        <fullName evidence="2">Uncharacterized protein</fullName>
    </submittedName>
</protein>
<organism evidence="2 3">
    <name type="scientific">Araneus ventricosus</name>
    <name type="common">Orbweaver spider</name>
    <name type="synonym">Epeira ventricosa</name>
    <dbReference type="NCBI Taxonomy" id="182803"/>
    <lineage>
        <taxon>Eukaryota</taxon>
        <taxon>Metazoa</taxon>
        <taxon>Ecdysozoa</taxon>
        <taxon>Arthropoda</taxon>
        <taxon>Chelicerata</taxon>
        <taxon>Arachnida</taxon>
        <taxon>Araneae</taxon>
        <taxon>Araneomorphae</taxon>
        <taxon>Entelegynae</taxon>
        <taxon>Araneoidea</taxon>
        <taxon>Araneidae</taxon>
        <taxon>Araneus</taxon>
    </lineage>
</organism>
<reference evidence="2 3" key="1">
    <citation type="journal article" date="2019" name="Sci. Rep.">
        <title>Orb-weaving spider Araneus ventricosus genome elucidates the spidroin gene catalogue.</title>
        <authorList>
            <person name="Kono N."/>
            <person name="Nakamura H."/>
            <person name="Ohtoshi R."/>
            <person name="Moran D.A.P."/>
            <person name="Shinohara A."/>
            <person name="Yoshida Y."/>
            <person name="Fujiwara M."/>
            <person name="Mori M."/>
            <person name="Tomita M."/>
            <person name="Arakawa K."/>
        </authorList>
    </citation>
    <scope>NUCLEOTIDE SEQUENCE [LARGE SCALE GENOMIC DNA]</scope>
</reference>
<dbReference type="Proteomes" id="UP000499080">
    <property type="component" value="Unassembled WGS sequence"/>
</dbReference>
<dbReference type="EMBL" id="BGPR01095413">
    <property type="protein sequence ID" value="GBM38366.1"/>
    <property type="molecule type" value="Genomic_DNA"/>
</dbReference>
<keyword evidence="3" id="KW-1185">Reference proteome</keyword>
<comment type="caution">
    <text evidence="2">The sequence shown here is derived from an EMBL/GenBank/DDBJ whole genome shotgun (WGS) entry which is preliminary data.</text>
</comment>
<feature type="compositionally biased region" description="Basic and acidic residues" evidence="1">
    <location>
        <begin position="196"/>
        <end position="206"/>
    </location>
</feature>
<dbReference type="OrthoDB" id="6779830at2759"/>
<proteinExistence type="predicted"/>
<evidence type="ECO:0000313" key="3">
    <source>
        <dbReference type="Proteomes" id="UP000499080"/>
    </source>
</evidence>